<evidence type="ECO:0000313" key="1">
    <source>
        <dbReference type="EMBL" id="EFM82380.1"/>
    </source>
</evidence>
<comment type="caution">
    <text evidence="1">The sequence shown here is derived from an EMBL/GenBank/DDBJ whole genome shotgun (WGS) entry which is preliminary data.</text>
</comment>
<gene>
    <name evidence="1" type="ORF">HMPREF9498_01992</name>
</gene>
<sequence>MDIEMFDFEQVNVNTKLTTLKKDIVLRVVKSNKIMEFDENTYAKVTNFSFHNGIIEVKMLSRLLSNAPNFARGFIGIAFRINDDDSKFESFYIRPTNGHSEDHIRKNRAVQYFSYPNYTFEYFRNLNIADYEGPADIQLNEWITLKAIIQESRGEFYLNNNETPSLVVENMKLGEAASGSIGLFVDIGTEAFFKDLKIIKFD</sequence>
<reference evidence="1 2" key="1">
    <citation type="submission" date="2010-07" db="EMBL/GenBank/DDBJ databases">
        <authorList>
            <person name="Sid Ahmed O."/>
        </authorList>
    </citation>
    <scope>NUCLEOTIDE SEQUENCE [LARGE SCALE GENOMIC DNA]</scope>
    <source>
        <strain evidence="1 2">TX4248</strain>
    </source>
</reference>
<dbReference type="HOGENOM" id="CLU_094527_1_0_9"/>
<accession>A0A125W4P0</accession>
<dbReference type="EMBL" id="AEBR01000066">
    <property type="protein sequence ID" value="EFM82380.1"/>
    <property type="molecule type" value="Genomic_DNA"/>
</dbReference>
<name>A0A125W4P0_ENTFL</name>
<proteinExistence type="predicted"/>
<dbReference type="Gene3D" id="2.60.120.560">
    <property type="entry name" value="Exo-inulinase, domain 1"/>
    <property type="match status" value="1"/>
</dbReference>
<protein>
    <recommendedName>
        <fullName evidence="3">3-keto-disaccharide hydrolase domain-containing protein</fullName>
    </recommendedName>
</protein>
<dbReference type="RefSeq" id="WP_002402303.1">
    <property type="nucleotide sequence ID" value="NZ_GL454464.1"/>
</dbReference>
<evidence type="ECO:0000313" key="2">
    <source>
        <dbReference type="Proteomes" id="UP000004846"/>
    </source>
</evidence>
<evidence type="ECO:0008006" key="3">
    <source>
        <dbReference type="Google" id="ProtNLM"/>
    </source>
</evidence>
<organism evidence="1 2">
    <name type="scientific">Enterococcus faecalis TX4248</name>
    <dbReference type="NCBI Taxonomy" id="749495"/>
    <lineage>
        <taxon>Bacteria</taxon>
        <taxon>Bacillati</taxon>
        <taxon>Bacillota</taxon>
        <taxon>Bacilli</taxon>
        <taxon>Lactobacillales</taxon>
        <taxon>Enterococcaceae</taxon>
        <taxon>Enterococcus</taxon>
    </lineage>
</organism>
<dbReference type="Proteomes" id="UP000004846">
    <property type="component" value="Unassembled WGS sequence"/>
</dbReference>
<dbReference type="AlphaFoldDB" id="A0A125W4P0"/>